<dbReference type="Gene3D" id="2.40.10.220">
    <property type="entry name" value="predicted glycosyltransferase like domains"/>
    <property type="match status" value="1"/>
</dbReference>
<organism evidence="3 4">
    <name type="scientific">Thalassolituus maritimus</name>
    <dbReference type="NCBI Taxonomy" id="484498"/>
    <lineage>
        <taxon>Bacteria</taxon>
        <taxon>Pseudomonadati</taxon>
        <taxon>Pseudomonadota</taxon>
        <taxon>Gammaproteobacteria</taxon>
        <taxon>Oceanospirillales</taxon>
        <taxon>Oceanospirillaceae</taxon>
        <taxon>Thalassolituus</taxon>
    </lineage>
</organism>
<feature type="domain" description="PilZ" evidence="2">
    <location>
        <begin position="18"/>
        <end position="93"/>
    </location>
</feature>
<dbReference type="Proteomes" id="UP001481413">
    <property type="component" value="Unassembled WGS sequence"/>
</dbReference>
<evidence type="ECO:0000256" key="1">
    <source>
        <dbReference type="SAM" id="MobiDB-lite"/>
    </source>
</evidence>
<feature type="region of interest" description="Disordered" evidence="1">
    <location>
        <begin position="1"/>
        <end position="20"/>
    </location>
</feature>
<evidence type="ECO:0000259" key="2">
    <source>
        <dbReference type="Pfam" id="PF07238"/>
    </source>
</evidence>
<dbReference type="InterPro" id="IPR009875">
    <property type="entry name" value="PilZ_domain"/>
</dbReference>
<dbReference type="Pfam" id="PF07238">
    <property type="entry name" value="PilZ"/>
    <property type="match status" value="1"/>
</dbReference>
<dbReference type="SUPFAM" id="SSF141371">
    <property type="entry name" value="PilZ domain-like"/>
    <property type="match status" value="1"/>
</dbReference>
<sequence>MQSLSANQTTPKSRHYEEKRRHLRMQIDAPAQITTQDGKTQHIVCIDLSSHGVQFESHAELSDGQTAEFVLNPGHGPVTPLQARIKVCRVTEVAPQVYRAGAEIEVIH</sequence>
<reference evidence="3 4" key="1">
    <citation type="submission" date="2024-04" db="EMBL/GenBank/DDBJ databases">
        <title>Draft genome sequence of Thalassolituus maritimus NBRC 116585.</title>
        <authorList>
            <person name="Miyakawa T."/>
            <person name="Kusuya Y."/>
            <person name="Miura T."/>
        </authorList>
    </citation>
    <scope>NUCLEOTIDE SEQUENCE [LARGE SCALE GENOMIC DNA]</scope>
    <source>
        <strain evidence="3 4">5NW40-0001</strain>
    </source>
</reference>
<feature type="compositionally biased region" description="Polar residues" evidence="1">
    <location>
        <begin position="1"/>
        <end position="11"/>
    </location>
</feature>
<comment type="caution">
    <text evidence="3">The sequence shown here is derived from an EMBL/GenBank/DDBJ whole genome shotgun (WGS) entry which is preliminary data.</text>
</comment>
<evidence type="ECO:0000313" key="3">
    <source>
        <dbReference type="EMBL" id="GAA6146214.1"/>
    </source>
</evidence>
<protein>
    <recommendedName>
        <fullName evidence="2">PilZ domain-containing protein</fullName>
    </recommendedName>
</protein>
<gene>
    <name evidence="3" type="ORF">NBRC116585_23320</name>
</gene>
<proteinExistence type="predicted"/>
<name>A0ABQ0A1F9_9GAMM</name>
<dbReference type="RefSeq" id="WP_353295415.1">
    <property type="nucleotide sequence ID" value="NZ_BAABWH010000006.1"/>
</dbReference>
<keyword evidence="4" id="KW-1185">Reference proteome</keyword>
<accession>A0ABQ0A1F9</accession>
<dbReference type="EMBL" id="BAABWH010000006">
    <property type="protein sequence ID" value="GAA6146214.1"/>
    <property type="molecule type" value="Genomic_DNA"/>
</dbReference>
<evidence type="ECO:0000313" key="4">
    <source>
        <dbReference type="Proteomes" id="UP001481413"/>
    </source>
</evidence>